<dbReference type="KEGG" id="cbau:H1R16_02220"/>
<proteinExistence type="predicted"/>
<reference evidence="4" key="3">
    <citation type="submission" date="2020-07" db="EMBL/GenBank/DDBJ databases">
        <title>Flavobacterium sp. xlx-214.</title>
        <authorList>
            <person name="Yang C."/>
        </authorList>
    </citation>
    <scope>NUCLEOTIDE SEQUENCE [LARGE SCALE GENOMIC DNA]</scope>
    <source>
        <strain evidence="4">CX-624</strain>
    </source>
</reference>
<organism evidence="2 3">
    <name type="scientific">Marnyiella aurantia</name>
    <dbReference type="NCBI Taxonomy" id="2758037"/>
    <lineage>
        <taxon>Bacteria</taxon>
        <taxon>Pseudomonadati</taxon>
        <taxon>Bacteroidota</taxon>
        <taxon>Flavobacteriia</taxon>
        <taxon>Flavobacteriales</taxon>
        <taxon>Weeksellaceae</taxon>
        <taxon>Marnyiella</taxon>
    </lineage>
</organism>
<evidence type="ECO:0000313" key="3">
    <source>
        <dbReference type="Proteomes" id="UP000515349"/>
    </source>
</evidence>
<keyword evidence="4" id="KW-1185">Reference proteome</keyword>
<protein>
    <submittedName>
        <fullName evidence="2">Uncharacterized protein</fullName>
    </submittedName>
</protein>
<gene>
    <name evidence="2" type="ORF">H1R16_02220</name>
    <name evidence="1" type="ORF">H2507_01050</name>
</gene>
<accession>A0A7D7QWI3</accession>
<evidence type="ECO:0000313" key="2">
    <source>
        <dbReference type="EMBL" id="QMS98850.1"/>
    </source>
</evidence>
<dbReference type="Proteomes" id="UP000539710">
    <property type="component" value="Unassembled WGS sequence"/>
</dbReference>
<sequence>MTIRQLTTYILALLLVTTCKRTNKINPDNVESVALIKTTHPYIGDRVDSIKLDDKLILEFLTDFADKKEEVTKFYSCYVIKIRLKDGQLISYRTNGQVFEKFKDDNTTATYFKLNQDINIVSKYWKIPKEQFCATKQITTADIKGNWYLNKWTMYHTLKFDEKTLFIDNHIDSVLYSNYFLDNDTLILQDSDSTIRYKNKIIAITRDTLIIRSFGNGADILGYSRTKREWKNE</sequence>
<reference evidence="3" key="2">
    <citation type="submission" date="2020-07" db="EMBL/GenBank/DDBJ databases">
        <title>Chryseobacterium sp.cx-624.</title>
        <authorList>
            <person name="Yang C."/>
        </authorList>
    </citation>
    <scope>NUCLEOTIDE SEQUENCE [LARGE SCALE GENOMIC DNA]</scope>
    <source>
        <strain evidence="3">cx-624</strain>
    </source>
</reference>
<dbReference type="Proteomes" id="UP000515349">
    <property type="component" value="Chromosome"/>
</dbReference>
<dbReference type="EMBL" id="JACEUX010000001">
    <property type="protein sequence ID" value="MBA5245746.1"/>
    <property type="molecule type" value="Genomic_DNA"/>
</dbReference>
<dbReference type="EMBL" id="CP059472">
    <property type="protein sequence ID" value="QMS98850.1"/>
    <property type="molecule type" value="Genomic_DNA"/>
</dbReference>
<dbReference type="AlphaFoldDB" id="A0A7D7QWI3"/>
<reference evidence="2" key="1">
    <citation type="submission" date="2020-07" db="EMBL/GenBank/DDBJ databases">
        <title>Chryseobacterium sp. CX-624.</title>
        <authorList>
            <person name="Yang C."/>
        </authorList>
    </citation>
    <scope>NUCLEOTIDE SEQUENCE</scope>
    <source>
        <strain evidence="2">CX-624</strain>
    </source>
</reference>
<evidence type="ECO:0000313" key="4">
    <source>
        <dbReference type="Proteomes" id="UP000539710"/>
    </source>
</evidence>
<dbReference type="RefSeq" id="WP_181885866.1">
    <property type="nucleotide sequence ID" value="NZ_CP059472.1"/>
</dbReference>
<reference evidence="1" key="4">
    <citation type="submission" date="2020-07" db="EMBL/GenBank/DDBJ databases">
        <authorList>
            <person name="Yang C."/>
        </authorList>
    </citation>
    <scope>NUCLEOTIDE SEQUENCE</scope>
    <source>
        <strain evidence="1">Cx-624</strain>
    </source>
</reference>
<evidence type="ECO:0000313" key="1">
    <source>
        <dbReference type="EMBL" id="MBA5245746.1"/>
    </source>
</evidence>
<name>A0A7D7QWI3_9FLAO</name>